<organism evidence="2 3">
    <name type="scientific">Puccinia coronata f. sp. avenae</name>
    <dbReference type="NCBI Taxonomy" id="200324"/>
    <lineage>
        <taxon>Eukaryota</taxon>
        <taxon>Fungi</taxon>
        <taxon>Dikarya</taxon>
        <taxon>Basidiomycota</taxon>
        <taxon>Pucciniomycotina</taxon>
        <taxon>Pucciniomycetes</taxon>
        <taxon>Pucciniales</taxon>
        <taxon>Pucciniaceae</taxon>
        <taxon>Puccinia</taxon>
    </lineage>
</organism>
<dbReference type="InterPro" id="IPR053185">
    <property type="entry name" value="SET_domain_protein"/>
</dbReference>
<comment type="caution">
    <text evidence="2">The sequence shown here is derived from an EMBL/GenBank/DDBJ whole genome shotgun (WGS) entry which is preliminary data.</text>
</comment>
<protein>
    <recommendedName>
        <fullName evidence="1">SET domain-containing protein</fullName>
    </recommendedName>
</protein>
<name>A0A2N5VMG1_9BASI</name>
<dbReference type="CDD" id="cd20071">
    <property type="entry name" value="SET_SMYD"/>
    <property type="match status" value="1"/>
</dbReference>
<dbReference type="Proteomes" id="UP000235388">
    <property type="component" value="Unassembled WGS sequence"/>
</dbReference>
<dbReference type="InterPro" id="IPR046341">
    <property type="entry name" value="SET_dom_sf"/>
</dbReference>
<dbReference type="Pfam" id="PF00856">
    <property type="entry name" value="SET"/>
    <property type="match status" value="1"/>
</dbReference>
<dbReference type="InterPro" id="IPR001214">
    <property type="entry name" value="SET_dom"/>
</dbReference>
<dbReference type="PANTHER" id="PTHR47332">
    <property type="entry name" value="SET DOMAIN-CONTAINING PROTEIN 5"/>
    <property type="match status" value="1"/>
</dbReference>
<evidence type="ECO:0000313" key="3">
    <source>
        <dbReference type="Proteomes" id="UP000235388"/>
    </source>
</evidence>
<reference evidence="2 3" key="1">
    <citation type="submission" date="2017-11" db="EMBL/GenBank/DDBJ databases">
        <title>De novo assembly and phasing of dikaryotic genomes from two isolates of Puccinia coronata f. sp. avenae, the causal agent of oat crown rust.</title>
        <authorList>
            <person name="Miller M.E."/>
            <person name="Zhang Y."/>
            <person name="Omidvar V."/>
            <person name="Sperschneider J."/>
            <person name="Schwessinger B."/>
            <person name="Raley C."/>
            <person name="Palmer J.M."/>
            <person name="Garnica D."/>
            <person name="Upadhyaya N."/>
            <person name="Rathjen J."/>
            <person name="Taylor J.M."/>
            <person name="Park R.F."/>
            <person name="Dodds P.N."/>
            <person name="Hirsch C.D."/>
            <person name="Kianian S.F."/>
            <person name="Figueroa M."/>
        </authorList>
    </citation>
    <scope>NUCLEOTIDE SEQUENCE [LARGE SCALE GENOMIC DNA]</scope>
    <source>
        <strain evidence="2">12NC29</strain>
    </source>
</reference>
<accession>A0A2N5VMG1</accession>
<dbReference type="Gene3D" id="2.170.270.10">
    <property type="entry name" value="SET domain"/>
    <property type="match status" value="1"/>
</dbReference>
<dbReference type="PANTHER" id="PTHR47332:SF6">
    <property type="entry name" value="SET DOMAIN-CONTAINING PROTEIN"/>
    <property type="match status" value="1"/>
</dbReference>
<evidence type="ECO:0000313" key="2">
    <source>
        <dbReference type="EMBL" id="PLW51199.1"/>
    </source>
</evidence>
<dbReference type="PROSITE" id="PS50280">
    <property type="entry name" value="SET"/>
    <property type="match status" value="1"/>
</dbReference>
<keyword evidence="3" id="KW-1185">Reference proteome</keyword>
<dbReference type="AlphaFoldDB" id="A0A2N5VMG1"/>
<feature type="domain" description="SET" evidence="1">
    <location>
        <begin position="28"/>
        <end position="176"/>
    </location>
</feature>
<evidence type="ECO:0000259" key="1">
    <source>
        <dbReference type="PROSITE" id="PS50280"/>
    </source>
</evidence>
<dbReference type="STRING" id="200324.A0A2N5VMG1"/>
<dbReference type="EMBL" id="PGCJ01000086">
    <property type="protein sequence ID" value="PLW51199.1"/>
    <property type="molecule type" value="Genomic_DNA"/>
</dbReference>
<sequence length="306" mass="34457">MVIVAPEEVLEGSFEDGLDLSEDPPHPDTIQVVEMPEKGGKGAVASRDVDVGEDVAIMRPVGLFPTNTPLWSTSYGRNIRRQAIDHLPMRTRAAIARLYGEGESEDEFISSVIDVNTFTSFLKTDMDFGAVVLEGSRLNHACRPNVIYSMEPLAQLLHLKAIKPIAKGEELTISYLESKIRHESLEEFYGFDCRCSHCQMRGELRDQSDRRVSRIAELQARSRYNDDDFSADEVEEFVDICKKENIPPCMLTASMIAVNFYNSVGETKRAKEHAKVAMEMGLLTNRISLDDINQLELILNPPQKQY</sequence>
<dbReference type="SUPFAM" id="SSF82199">
    <property type="entry name" value="SET domain"/>
    <property type="match status" value="1"/>
</dbReference>
<proteinExistence type="predicted"/>
<gene>
    <name evidence="2" type="ORF">PCANC_11430</name>
</gene>
<dbReference type="OrthoDB" id="2495908at2759"/>